<dbReference type="Gene3D" id="3.40.830.10">
    <property type="entry name" value="LigB-like"/>
    <property type="match status" value="1"/>
</dbReference>
<dbReference type="OrthoDB" id="7396853at2759"/>
<dbReference type="Proteomes" id="UP000191342">
    <property type="component" value="Unassembled WGS sequence"/>
</dbReference>
<gene>
    <name evidence="1" type="ORF">PENFLA_c046G04580</name>
</gene>
<dbReference type="STRING" id="254877.A0A1V6SIL7"/>
<evidence type="ECO:0000313" key="2">
    <source>
        <dbReference type="Proteomes" id="UP000191342"/>
    </source>
</evidence>
<dbReference type="EMBL" id="MLQL01000046">
    <property type="protein sequence ID" value="OQE13569.1"/>
    <property type="molecule type" value="Genomic_DNA"/>
</dbReference>
<evidence type="ECO:0008006" key="3">
    <source>
        <dbReference type="Google" id="ProtNLM"/>
    </source>
</evidence>
<organism evidence="1 2">
    <name type="scientific">Penicillium flavigenum</name>
    <dbReference type="NCBI Taxonomy" id="254877"/>
    <lineage>
        <taxon>Eukaryota</taxon>
        <taxon>Fungi</taxon>
        <taxon>Dikarya</taxon>
        <taxon>Ascomycota</taxon>
        <taxon>Pezizomycotina</taxon>
        <taxon>Eurotiomycetes</taxon>
        <taxon>Eurotiomycetidae</taxon>
        <taxon>Eurotiales</taxon>
        <taxon>Aspergillaceae</taxon>
        <taxon>Penicillium</taxon>
    </lineage>
</organism>
<reference evidence="2" key="1">
    <citation type="journal article" date="2017" name="Nat. Microbiol.">
        <title>Global analysis of biosynthetic gene clusters reveals vast potential of secondary metabolite production in Penicillium species.</title>
        <authorList>
            <person name="Nielsen J.C."/>
            <person name="Grijseels S."/>
            <person name="Prigent S."/>
            <person name="Ji B."/>
            <person name="Dainat J."/>
            <person name="Nielsen K.F."/>
            <person name="Frisvad J.C."/>
            <person name="Workman M."/>
            <person name="Nielsen J."/>
        </authorList>
    </citation>
    <scope>NUCLEOTIDE SEQUENCE [LARGE SCALE GENOMIC DNA]</scope>
    <source>
        <strain evidence="2">IBT 14082</strain>
    </source>
</reference>
<keyword evidence="2" id="KW-1185">Reference proteome</keyword>
<accession>A0A1V6SIL7</accession>
<dbReference type="AlphaFoldDB" id="A0A1V6SIL7"/>
<evidence type="ECO:0000313" key="1">
    <source>
        <dbReference type="EMBL" id="OQE13569.1"/>
    </source>
</evidence>
<comment type="caution">
    <text evidence="1">The sequence shown here is derived from an EMBL/GenBank/DDBJ whole genome shotgun (WGS) entry which is preliminary data.</text>
</comment>
<name>A0A1V6SIL7_9EURO</name>
<sequence>MAPTPVHFFSHGSTMMLGEESSSATYWKKCGDEALEHGIKGIVILVRIDIQMKYDLIVRSPS</sequence>
<dbReference type="SUPFAM" id="SSF53213">
    <property type="entry name" value="LigB-like"/>
    <property type="match status" value="1"/>
</dbReference>
<protein>
    <recommendedName>
        <fullName evidence="3">Extradiol ring-cleavage dioxygenase class III enzyme subunit B domain-containing protein</fullName>
    </recommendedName>
</protein>
<proteinExistence type="predicted"/>